<dbReference type="Gene3D" id="6.10.140.1710">
    <property type="match status" value="1"/>
</dbReference>
<dbReference type="GO" id="GO:0000502">
    <property type="term" value="C:proteasome complex"/>
    <property type="evidence" value="ECO:0007669"/>
    <property type="project" value="UniProtKB-KW"/>
</dbReference>
<dbReference type="PANTHER" id="PTHR12651">
    <property type="entry name" value="26S PROTEASOME NON-ATPASE REGULATORY SUBUNIT 9"/>
    <property type="match status" value="1"/>
</dbReference>
<dbReference type="Pfam" id="PF17820">
    <property type="entry name" value="PDZ_6"/>
    <property type="match status" value="1"/>
</dbReference>
<dbReference type="InterPro" id="IPR035269">
    <property type="entry name" value="PSMD9"/>
</dbReference>
<dbReference type="AlphaFoldDB" id="A0A0K8RPT4"/>
<dbReference type="GO" id="GO:0070682">
    <property type="term" value="P:proteasome regulatory particle assembly"/>
    <property type="evidence" value="ECO:0007669"/>
    <property type="project" value="InterPro"/>
</dbReference>
<dbReference type="InterPro" id="IPR041489">
    <property type="entry name" value="PDZ_6"/>
</dbReference>
<dbReference type="Gene3D" id="2.30.42.10">
    <property type="match status" value="1"/>
</dbReference>
<keyword evidence="6" id="KW-0647">Proteasome</keyword>
<evidence type="ECO:0000256" key="1">
    <source>
        <dbReference type="ARBA" id="ARBA00005256"/>
    </source>
</evidence>
<reference evidence="6" key="1">
    <citation type="submission" date="2012-12" db="EMBL/GenBank/DDBJ databases">
        <title>Identification and characterization of a phenylalanine ammonia-lyase gene family in Isatis indigotica Fort.</title>
        <authorList>
            <person name="Liu Q."/>
            <person name="Chen J."/>
            <person name="Zhou X."/>
            <person name="Di P."/>
            <person name="Xiao Y."/>
            <person name="Xuan H."/>
            <person name="Zhang L."/>
            <person name="Chen W."/>
        </authorList>
    </citation>
    <scope>NUCLEOTIDE SEQUENCE</scope>
    <source>
        <tissue evidence="6">Salivary gland</tissue>
    </source>
</reference>
<dbReference type="FunFam" id="2.30.42.10:FF:000107">
    <property type="entry name" value="26S proteasome non-ATPase regulatory subunit 9"/>
    <property type="match status" value="1"/>
</dbReference>
<feature type="domain" description="Nas2 N-terminal" evidence="5">
    <location>
        <begin position="86"/>
        <end position="163"/>
    </location>
</feature>
<proteinExistence type="evidence at transcript level"/>
<evidence type="ECO:0000259" key="5">
    <source>
        <dbReference type="Pfam" id="PF18265"/>
    </source>
</evidence>
<dbReference type="GO" id="GO:0005634">
    <property type="term" value="C:nucleus"/>
    <property type="evidence" value="ECO:0007669"/>
    <property type="project" value="TreeGrafter"/>
</dbReference>
<dbReference type="InterPro" id="IPR040815">
    <property type="entry name" value="Nas2_N"/>
</dbReference>
<evidence type="ECO:0000256" key="2">
    <source>
        <dbReference type="ARBA" id="ARBA00023186"/>
    </source>
</evidence>
<dbReference type="EMBL" id="GADI01000738">
    <property type="protein sequence ID" value="JAA73070.1"/>
    <property type="molecule type" value="mRNA"/>
</dbReference>
<evidence type="ECO:0000313" key="6">
    <source>
        <dbReference type="EMBL" id="JAA73070.1"/>
    </source>
</evidence>
<feature type="region of interest" description="Disordered" evidence="3">
    <location>
        <begin position="165"/>
        <end position="184"/>
    </location>
</feature>
<feature type="non-terminal residue" evidence="6">
    <location>
        <position position="1"/>
    </location>
</feature>
<accession>A0A0K8RPT4</accession>
<dbReference type="InterPro" id="IPR036034">
    <property type="entry name" value="PDZ_sf"/>
</dbReference>
<sequence length="280" mass="30890">TPSRWLVRSVRKERTGPNPTTYVLVLTTTSRSLKSDLRYGDAKQWQPAHMNDDARRDGTGNRHFRTEFRISDTLNRTMQRYKLQLSHLTKRKLEIEADIASQKAILDANGVGMNEPLIDNEGFPRSDIDVYKVRHARHRIICLLNDHKTLMKDIEHALHAFHANLPRNGGSPSSPAHEGPPNDAAVDVVMPTRTFAVVKDVEIGSPADVAGLRTGDGLLKFGSVNADNFHGVDEIASVVRHSVGKPIYVVAFRGASSVPMVLTPTQWAGKGLLGCSIHPA</sequence>
<comment type="similarity">
    <text evidence="1">Belongs to the proteasome subunit p27 family.</text>
</comment>
<feature type="domain" description="PDZ" evidence="4">
    <location>
        <begin position="197"/>
        <end position="248"/>
    </location>
</feature>
<dbReference type="SUPFAM" id="SSF50156">
    <property type="entry name" value="PDZ domain-like"/>
    <property type="match status" value="1"/>
</dbReference>
<dbReference type="GO" id="GO:0005737">
    <property type="term" value="C:cytoplasm"/>
    <property type="evidence" value="ECO:0007669"/>
    <property type="project" value="TreeGrafter"/>
</dbReference>
<organism evidence="6">
    <name type="scientific">Ixodes ricinus</name>
    <name type="common">Common tick</name>
    <name type="synonym">Acarus ricinus</name>
    <dbReference type="NCBI Taxonomy" id="34613"/>
    <lineage>
        <taxon>Eukaryota</taxon>
        <taxon>Metazoa</taxon>
        <taxon>Ecdysozoa</taxon>
        <taxon>Arthropoda</taxon>
        <taxon>Chelicerata</taxon>
        <taxon>Arachnida</taxon>
        <taxon>Acari</taxon>
        <taxon>Parasitiformes</taxon>
        <taxon>Ixodida</taxon>
        <taxon>Ixodoidea</taxon>
        <taxon>Ixodidae</taxon>
        <taxon>Ixodinae</taxon>
        <taxon>Ixodes</taxon>
    </lineage>
</organism>
<dbReference type="Pfam" id="PF18265">
    <property type="entry name" value="Nas2_N"/>
    <property type="match status" value="1"/>
</dbReference>
<evidence type="ECO:0000259" key="4">
    <source>
        <dbReference type="Pfam" id="PF17820"/>
    </source>
</evidence>
<protein>
    <submittedName>
        <fullName evidence="6">Putative 26s proteasome non-atpase regulatory subunit</fullName>
    </submittedName>
</protein>
<evidence type="ECO:0000256" key="3">
    <source>
        <dbReference type="SAM" id="MobiDB-lite"/>
    </source>
</evidence>
<dbReference type="PANTHER" id="PTHR12651:SF1">
    <property type="entry name" value="26S PROTEASOME NON-ATPASE REGULATORY SUBUNIT 9"/>
    <property type="match status" value="1"/>
</dbReference>
<keyword evidence="2" id="KW-0143">Chaperone</keyword>
<name>A0A0K8RPT4_IXORI</name>